<dbReference type="InterPro" id="IPR029063">
    <property type="entry name" value="SAM-dependent_MTases_sf"/>
</dbReference>
<feature type="domain" description="Ribosomal RNA adenine methylase transferase N-terminal" evidence="6">
    <location>
        <begin position="6"/>
        <end position="168"/>
    </location>
</feature>
<evidence type="ECO:0000256" key="3">
    <source>
        <dbReference type="ARBA" id="ARBA00022691"/>
    </source>
</evidence>
<sequence length="246" mass="26480">MVDPDAVNRVVEAAGPHGLVLEPGGGEGVLTLALAGTCKEVITYEIDPRLAGRLASRTRGEGRITVVRGDFLGARVPREPFAVVGNVPYAITSKIVSWCLGAPSLTSATLVTQLEYARKRTGDFGRWSLLTVLTWPEYSWELLGRVGRESFRPVPAVDSAIVGIGRRPVALLAEESLADYRAFVEYGFAGLGGSLDASLRMRYPAREVGAAFEAAQVRPGTVMASVHPGQWLALFDRLHPAERPGR</sequence>
<dbReference type="InterPro" id="IPR020598">
    <property type="entry name" value="rRNA_Ade_methylase_Trfase_N"/>
</dbReference>
<dbReference type="PANTHER" id="PTHR11727:SF7">
    <property type="entry name" value="DIMETHYLADENOSINE TRANSFERASE-RELATED"/>
    <property type="match status" value="1"/>
</dbReference>
<evidence type="ECO:0000256" key="5">
    <source>
        <dbReference type="PROSITE-ProRule" id="PRU01026"/>
    </source>
</evidence>
<feature type="binding site" evidence="5">
    <location>
        <position position="45"/>
    </location>
    <ligand>
        <name>S-adenosyl-L-methionine</name>
        <dbReference type="ChEBI" id="CHEBI:59789"/>
    </ligand>
</feature>
<dbReference type="EMBL" id="JACHJU010000004">
    <property type="protein sequence ID" value="MBB4943068.1"/>
    <property type="molecule type" value="Genomic_DNA"/>
</dbReference>
<dbReference type="EC" id="2.1.1.184" evidence="7"/>
<dbReference type="InterPro" id="IPR001737">
    <property type="entry name" value="KsgA/Erm"/>
</dbReference>
<dbReference type="GO" id="GO:0003723">
    <property type="term" value="F:RNA binding"/>
    <property type="evidence" value="ECO:0007669"/>
    <property type="project" value="UniProtKB-UniRule"/>
</dbReference>
<feature type="binding site" evidence="5">
    <location>
        <position position="24"/>
    </location>
    <ligand>
        <name>S-adenosyl-L-methionine</name>
        <dbReference type="ChEBI" id="CHEBI:59789"/>
    </ligand>
</feature>
<evidence type="ECO:0000256" key="4">
    <source>
        <dbReference type="ARBA" id="ARBA00022884"/>
    </source>
</evidence>
<dbReference type="PANTHER" id="PTHR11727">
    <property type="entry name" value="DIMETHYLADENOSINE TRANSFERASE"/>
    <property type="match status" value="1"/>
</dbReference>
<gene>
    <name evidence="7" type="ORF">FHR32_007468</name>
</gene>
<reference evidence="7 8" key="1">
    <citation type="submission" date="2020-08" db="EMBL/GenBank/DDBJ databases">
        <title>Sequencing the genomes of 1000 actinobacteria strains.</title>
        <authorList>
            <person name="Klenk H.-P."/>
        </authorList>
    </citation>
    <scope>NUCLEOTIDE SEQUENCE [LARGE SCALE GENOMIC DNA]</scope>
    <source>
        <strain evidence="7 8">DSM 43023</strain>
    </source>
</reference>
<evidence type="ECO:0000313" key="8">
    <source>
        <dbReference type="Proteomes" id="UP000534286"/>
    </source>
</evidence>
<evidence type="ECO:0000256" key="2">
    <source>
        <dbReference type="ARBA" id="ARBA00022679"/>
    </source>
</evidence>
<dbReference type="Gene3D" id="3.40.50.150">
    <property type="entry name" value="Vaccinia Virus protein VP39"/>
    <property type="match status" value="1"/>
</dbReference>
<dbReference type="GO" id="GO:0000179">
    <property type="term" value="F:rRNA (adenine-N6,N6-)-dimethyltransferase activity"/>
    <property type="evidence" value="ECO:0007669"/>
    <property type="project" value="UniProtKB-UniRule"/>
</dbReference>
<dbReference type="NCBIfam" id="NF000337">
    <property type="entry name" value="erm_SHROVE"/>
    <property type="match status" value="1"/>
</dbReference>
<dbReference type="InterPro" id="IPR023165">
    <property type="entry name" value="rRNA_Ade_diMease-like_C"/>
</dbReference>
<feature type="binding site" evidence="5">
    <location>
        <position position="70"/>
    </location>
    <ligand>
        <name>S-adenosyl-L-methionine</name>
        <dbReference type="ChEBI" id="CHEBI:59789"/>
    </ligand>
</feature>
<dbReference type="InterPro" id="IPR020596">
    <property type="entry name" value="rRNA_Ade_Mease_Trfase_CS"/>
</dbReference>
<keyword evidence="4 5" id="KW-0694">RNA-binding</keyword>
<organism evidence="7 8">
    <name type="scientific">Streptosporangium album</name>
    <dbReference type="NCBI Taxonomy" id="47479"/>
    <lineage>
        <taxon>Bacteria</taxon>
        <taxon>Bacillati</taxon>
        <taxon>Actinomycetota</taxon>
        <taxon>Actinomycetes</taxon>
        <taxon>Streptosporangiales</taxon>
        <taxon>Streptosporangiaceae</taxon>
        <taxon>Streptosporangium</taxon>
    </lineage>
</organism>
<evidence type="ECO:0000256" key="1">
    <source>
        <dbReference type="ARBA" id="ARBA00022603"/>
    </source>
</evidence>
<feature type="binding site" evidence="5">
    <location>
        <position position="86"/>
    </location>
    <ligand>
        <name>S-adenosyl-L-methionine</name>
        <dbReference type="ChEBI" id="CHEBI:59789"/>
    </ligand>
</feature>
<proteinExistence type="inferred from homology"/>
<keyword evidence="1 5" id="KW-0489">Methyltransferase</keyword>
<dbReference type="GO" id="GO:0052910">
    <property type="term" value="F:23S rRNA (adenine(2085)-N(6))-dimethyltransferase activity"/>
    <property type="evidence" value="ECO:0007669"/>
    <property type="project" value="UniProtKB-EC"/>
</dbReference>
<evidence type="ECO:0000259" key="6">
    <source>
        <dbReference type="SMART" id="SM00650"/>
    </source>
</evidence>
<keyword evidence="2 5" id="KW-0808">Transferase</keyword>
<dbReference type="GO" id="GO:0005829">
    <property type="term" value="C:cytosol"/>
    <property type="evidence" value="ECO:0007669"/>
    <property type="project" value="TreeGrafter"/>
</dbReference>
<dbReference type="Proteomes" id="UP000534286">
    <property type="component" value="Unassembled WGS sequence"/>
</dbReference>
<dbReference type="Gene3D" id="1.10.8.100">
    <property type="entry name" value="Ribosomal RNA adenine dimethylase-like, domain 2"/>
    <property type="match status" value="1"/>
</dbReference>
<comment type="caution">
    <text evidence="7">The sequence shown here is derived from an EMBL/GenBank/DDBJ whole genome shotgun (WGS) entry which is preliminary data.</text>
</comment>
<keyword evidence="3 5" id="KW-0949">S-adenosyl-L-methionine</keyword>
<dbReference type="Pfam" id="PF00398">
    <property type="entry name" value="RrnaAD"/>
    <property type="match status" value="1"/>
</dbReference>
<comment type="caution">
    <text evidence="5">Lacks conserved residue(s) required for the propagation of feature annotation.</text>
</comment>
<dbReference type="SMART" id="SM00650">
    <property type="entry name" value="rADc"/>
    <property type="match status" value="1"/>
</dbReference>
<evidence type="ECO:0000313" key="7">
    <source>
        <dbReference type="EMBL" id="MBB4943068.1"/>
    </source>
</evidence>
<dbReference type="PROSITE" id="PS01131">
    <property type="entry name" value="RRNA_A_DIMETH"/>
    <property type="match status" value="1"/>
</dbReference>
<dbReference type="CDD" id="cd02440">
    <property type="entry name" value="AdoMet_MTases"/>
    <property type="match status" value="1"/>
</dbReference>
<dbReference type="SUPFAM" id="SSF53335">
    <property type="entry name" value="S-adenosyl-L-methionine-dependent methyltransferases"/>
    <property type="match status" value="1"/>
</dbReference>
<dbReference type="AlphaFoldDB" id="A0A7W7S365"/>
<dbReference type="PROSITE" id="PS51689">
    <property type="entry name" value="SAM_RNA_A_N6_MT"/>
    <property type="match status" value="1"/>
</dbReference>
<feature type="binding site" evidence="5">
    <location>
        <position position="1"/>
    </location>
    <ligand>
        <name>S-adenosyl-L-methionine</name>
        <dbReference type="ChEBI" id="CHEBI:59789"/>
    </ligand>
</feature>
<dbReference type="NCBIfam" id="NF000499">
    <property type="entry name" value="Erm23S_rRNA_broad"/>
    <property type="match status" value="1"/>
</dbReference>
<comment type="similarity">
    <text evidence="5">Belongs to the class I-like SAM-binding methyltransferase superfamily. rRNA adenine N(6)-methyltransferase family.</text>
</comment>
<name>A0A7W7S365_9ACTN</name>
<protein>
    <submittedName>
        <fullName evidence="7">23S rRNA (Adenine-N6)-dimethyltransferase</fullName>
        <ecNumber evidence="7">2.1.1.184</ecNumber>
    </submittedName>
</protein>
<keyword evidence="8" id="KW-1185">Reference proteome</keyword>
<accession>A0A7W7S365</accession>